<dbReference type="EMBL" id="KN833006">
    <property type="protein sequence ID" value="KIM80092.1"/>
    <property type="molecule type" value="Genomic_DNA"/>
</dbReference>
<evidence type="ECO:0000256" key="1">
    <source>
        <dbReference type="SAM" id="MobiDB-lite"/>
    </source>
</evidence>
<dbReference type="STRING" id="765440.A0A0C3BS25"/>
<evidence type="ECO:0000313" key="3">
    <source>
        <dbReference type="Proteomes" id="UP000054166"/>
    </source>
</evidence>
<reference evidence="2 3" key="1">
    <citation type="submission" date="2014-04" db="EMBL/GenBank/DDBJ databases">
        <authorList>
            <consortium name="DOE Joint Genome Institute"/>
            <person name="Kuo A."/>
            <person name="Tarkka M."/>
            <person name="Buscot F."/>
            <person name="Kohler A."/>
            <person name="Nagy L.G."/>
            <person name="Floudas D."/>
            <person name="Copeland A."/>
            <person name="Barry K.W."/>
            <person name="Cichocki N."/>
            <person name="Veneault-Fourrey C."/>
            <person name="LaButti K."/>
            <person name="Lindquist E.A."/>
            <person name="Lipzen A."/>
            <person name="Lundell T."/>
            <person name="Morin E."/>
            <person name="Murat C."/>
            <person name="Sun H."/>
            <person name="Tunlid A."/>
            <person name="Henrissat B."/>
            <person name="Grigoriev I.V."/>
            <person name="Hibbett D.S."/>
            <person name="Martin F."/>
            <person name="Nordberg H.P."/>
            <person name="Cantor M.N."/>
            <person name="Hua S.X."/>
        </authorList>
    </citation>
    <scope>NUCLEOTIDE SEQUENCE [LARGE SCALE GENOMIC DNA]</scope>
    <source>
        <strain evidence="2 3">F 1598</strain>
    </source>
</reference>
<feature type="region of interest" description="Disordered" evidence="1">
    <location>
        <begin position="54"/>
        <end position="111"/>
    </location>
</feature>
<evidence type="ECO:0008006" key="4">
    <source>
        <dbReference type="Google" id="ProtNLM"/>
    </source>
</evidence>
<feature type="region of interest" description="Disordered" evidence="1">
    <location>
        <begin position="1241"/>
        <end position="1287"/>
    </location>
</feature>
<organism evidence="2 3">
    <name type="scientific">Piloderma croceum (strain F 1598)</name>
    <dbReference type="NCBI Taxonomy" id="765440"/>
    <lineage>
        <taxon>Eukaryota</taxon>
        <taxon>Fungi</taxon>
        <taxon>Dikarya</taxon>
        <taxon>Basidiomycota</taxon>
        <taxon>Agaricomycotina</taxon>
        <taxon>Agaricomycetes</taxon>
        <taxon>Agaricomycetidae</taxon>
        <taxon>Atheliales</taxon>
        <taxon>Atheliaceae</taxon>
        <taxon>Piloderma</taxon>
    </lineage>
</organism>
<dbReference type="Pfam" id="PF18759">
    <property type="entry name" value="Plavaka"/>
    <property type="match status" value="1"/>
</dbReference>
<feature type="compositionally biased region" description="Basic and acidic residues" evidence="1">
    <location>
        <begin position="164"/>
        <end position="173"/>
    </location>
</feature>
<feature type="compositionally biased region" description="Acidic residues" evidence="1">
    <location>
        <begin position="1251"/>
        <end position="1287"/>
    </location>
</feature>
<gene>
    <name evidence="2" type="ORF">PILCRDRAFT_822940</name>
</gene>
<sequence>MESDGQSSLTCVCNRSFARPGGLAYHQRSCKKAKVRLAGALTKAKDAWTERKRRRLEAAQVERRKSPQPDGGSVGAANVMPANEDETSGAESLDIHPVEETSISVEADDGGISLAERRPRRLNRLLPKRFRDVLPQPLPLLPPASQAPVNDAFTPPSPSAPASHEPRTPRSGEHSPGFRTRKIFQTPRNIFGLFRRYFSETLPTHDPEEHKALFDLSDEPIISSSPRSPDNGNPFEPFPNKSSFRLADWHWNHGVQKSQESFNRLLSIVGDPEFRPEHVRQTNWLKIDSKLAANNFDGSEGDDEAEWMDEDAGWIKTPITISVPFHSRTKKPGPQDYRVGDLYHRSLVSVIREKLAKPQDDRHFHYEPFELHWQPTNISADERVHGELYTSPAFLDAHRELQDSPGEPGCNLPKVVVAMMFWSDGTHLTSFGNAKLWPCYLFFGNESKYRRCKPSCHLCNHVAYFQALPDAFQDFASENMKGHPPSPALITHCRREVLHAQWDILLDEEFLVAYGHGVVIECCDGITRRFYPRLLTYSADYKEKVILASIRDRGNCLCPRCIIPLDRVQNMGMVRDMRQRITLSRVDDDAKRRKVEIARDIIYKKNYAIDSSAVEAILKEESLVPSNNAFSKKLGPLGFNLYDMLVVDLLHEFELGVWKALFIHLLRILEAVDKTLVNELDRRFRQVPSFGRDGIRRFSANVSEMKKMAARDFEDLLQCIIPVFDGLLPEPHNSSILRLLFTCAHWHGLAKLRIHIDSTLRILDEMTVRLGAEFRAFTAKTCAAFDTRELNREAEARKRRELQKQKKRLASKGTSTSVDQGASTAQSTSGSRTASSDQSASEGMASVPSSETHRGNNGPRRRKFNINIYKYHALGDYGRTIRRCGTTDSFSTEPGELEHRTSKARYKRTDKKGFVRQLARIERRESRLRRIQARLSLEGRLLSQPAAMAPQDHHHIGASEKHHENIGCFLRRHAGDPAIQNFLPKLKQHLLPRILLKLRSQIEQSTGHSGVPLASDDIDPNSVLFKYDRMYQHNIARVNYTTYDIRRSQDVISISTPRRDIMVLADFGDNNSAQPFRYARVLGIFHVNAIYVGPGMVNYQPHRLEFLWIRWYRNMDAMATGWQACKLDRVQFPSMSEDDAFGFLDPSDVLRGCHIVPAFAKGKRHLDGKGLSCCAQDSSDWVEYYVNRFADRDILMRHHVGLGLGHVYTQRQASNGFDPEAVDPTPHGDDMELDPIIEIPDDGDEHFMTPIEEESSGSEFGGEGEDDDEEDALTSEEEFLEEDIYEF</sequence>
<feature type="compositionally biased region" description="Polar residues" evidence="1">
    <location>
        <begin position="812"/>
        <end position="841"/>
    </location>
</feature>
<dbReference type="Proteomes" id="UP000054166">
    <property type="component" value="Unassembled WGS sequence"/>
</dbReference>
<dbReference type="InParanoid" id="A0A0C3BS25"/>
<evidence type="ECO:0000313" key="2">
    <source>
        <dbReference type="EMBL" id="KIM80092.1"/>
    </source>
</evidence>
<dbReference type="OrthoDB" id="2687259at2759"/>
<dbReference type="InterPro" id="IPR041078">
    <property type="entry name" value="Plavaka"/>
</dbReference>
<proteinExistence type="predicted"/>
<reference evidence="3" key="2">
    <citation type="submission" date="2015-01" db="EMBL/GenBank/DDBJ databases">
        <title>Evolutionary Origins and Diversification of the Mycorrhizal Mutualists.</title>
        <authorList>
            <consortium name="DOE Joint Genome Institute"/>
            <consortium name="Mycorrhizal Genomics Consortium"/>
            <person name="Kohler A."/>
            <person name="Kuo A."/>
            <person name="Nagy L.G."/>
            <person name="Floudas D."/>
            <person name="Copeland A."/>
            <person name="Barry K.W."/>
            <person name="Cichocki N."/>
            <person name="Veneault-Fourrey C."/>
            <person name="LaButti K."/>
            <person name="Lindquist E.A."/>
            <person name="Lipzen A."/>
            <person name="Lundell T."/>
            <person name="Morin E."/>
            <person name="Murat C."/>
            <person name="Riley R."/>
            <person name="Ohm R."/>
            <person name="Sun H."/>
            <person name="Tunlid A."/>
            <person name="Henrissat B."/>
            <person name="Grigoriev I.V."/>
            <person name="Hibbett D.S."/>
            <person name="Martin F."/>
        </authorList>
    </citation>
    <scope>NUCLEOTIDE SEQUENCE [LARGE SCALE GENOMIC DNA]</scope>
    <source>
        <strain evidence="3">F 1598</strain>
    </source>
</reference>
<feature type="region of interest" description="Disordered" evidence="1">
    <location>
        <begin position="137"/>
        <end position="181"/>
    </location>
</feature>
<dbReference type="HOGENOM" id="CLU_002498_0_0_1"/>
<feature type="compositionally biased region" description="Basic and acidic residues" evidence="1">
    <location>
        <begin position="54"/>
        <end position="67"/>
    </location>
</feature>
<accession>A0A0C3BS25</accession>
<keyword evidence="3" id="KW-1185">Reference proteome</keyword>
<name>A0A0C3BS25_PILCF</name>
<protein>
    <recommendedName>
        <fullName evidence="4">C2H2-type domain-containing protein</fullName>
    </recommendedName>
</protein>
<feature type="region of interest" description="Disordered" evidence="1">
    <location>
        <begin position="796"/>
        <end position="863"/>
    </location>
</feature>